<sequence>MKSPLVSIVIPTFNRGSIIRKTLDSVLSQTYENWECIIVDDGSKDSTFEVVKTYLRKDSRFKFLKRSRTPKGAPTCRNIGIENANGDYLIFLDSDDILLSDCLKGRTKFFEKYSDLYEFLIFPGTIFNIVNQTIAFSSRFLEEPDVHQLLRGVGAWQIMGPIYKTGFLTEEKILFDEELIQLQDTFFHIECILKSKGRYLNLKNTVKPDNVAIIRSINRISNSNHFSIQNENRIRFGTKCLNLIDQTNEKLLTNLKSIFIMGIITAFDRNKKEIAWSNLIRLSMLKIYTPIELLRIYLVYFSYLFNLQKIRGFYQFRKFLLHKYKLHIWGGGKLISEGTEKCVILELKRLGIVKTNKKLK</sequence>
<dbReference type="AlphaFoldDB" id="A0AA51NE11"/>
<name>A0AA51NE11_9BACT</name>
<gene>
    <name evidence="2" type="ORF">QYS49_32765</name>
</gene>
<dbReference type="RefSeq" id="WP_308350085.1">
    <property type="nucleotide sequence ID" value="NZ_CP129971.1"/>
</dbReference>
<keyword evidence="3" id="KW-1185">Reference proteome</keyword>
<dbReference type="InterPro" id="IPR029044">
    <property type="entry name" value="Nucleotide-diphossugar_trans"/>
</dbReference>
<evidence type="ECO:0000313" key="2">
    <source>
        <dbReference type="EMBL" id="WMN12190.1"/>
    </source>
</evidence>
<dbReference type="Proteomes" id="UP001230496">
    <property type="component" value="Chromosome"/>
</dbReference>
<keyword evidence="2" id="KW-0328">Glycosyltransferase</keyword>
<evidence type="ECO:0000313" key="3">
    <source>
        <dbReference type="Proteomes" id="UP001230496"/>
    </source>
</evidence>
<dbReference type="Gene3D" id="3.90.550.10">
    <property type="entry name" value="Spore Coat Polysaccharide Biosynthesis Protein SpsA, Chain A"/>
    <property type="match status" value="1"/>
</dbReference>
<proteinExistence type="predicted"/>
<dbReference type="PANTHER" id="PTHR43685">
    <property type="entry name" value="GLYCOSYLTRANSFERASE"/>
    <property type="match status" value="1"/>
</dbReference>
<evidence type="ECO:0000259" key="1">
    <source>
        <dbReference type="Pfam" id="PF00535"/>
    </source>
</evidence>
<dbReference type="InterPro" id="IPR050834">
    <property type="entry name" value="Glycosyltransf_2"/>
</dbReference>
<keyword evidence="2" id="KW-0808">Transferase</keyword>
<protein>
    <submittedName>
        <fullName evidence="2">Glycosyltransferase family A protein</fullName>
        <ecNumber evidence="2">2.4.-.-</ecNumber>
    </submittedName>
</protein>
<reference evidence="2 3" key="1">
    <citation type="submission" date="2023-08" db="EMBL/GenBank/DDBJ databases">
        <title>Comparative genomics and taxonomic characterization of three novel marine species of genus Marivirga.</title>
        <authorList>
            <person name="Muhammad N."/>
            <person name="Kim S.-G."/>
        </authorList>
    </citation>
    <scope>NUCLEOTIDE SEQUENCE [LARGE SCALE GENOMIC DNA]</scope>
    <source>
        <strain evidence="2 3">BDSF4-3</strain>
    </source>
</reference>
<dbReference type="SUPFAM" id="SSF53448">
    <property type="entry name" value="Nucleotide-diphospho-sugar transferases"/>
    <property type="match status" value="1"/>
</dbReference>
<feature type="domain" description="Glycosyltransferase 2-like" evidence="1">
    <location>
        <begin position="7"/>
        <end position="113"/>
    </location>
</feature>
<dbReference type="KEGG" id="msaa:QYS49_32765"/>
<dbReference type="PANTHER" id="PTHR43685:SF2">
    <property type="entry name" value="GLYCOSYLTRANSFERASE 2-LIKE DOMAIN-CONTAINING PROTEIN"/>
    <property type="match status" value="1"/>
</dbReference>
<dbReference type="GO" id="GO:0016757">
    <property type="term" value="F:glycosyltransferase activity"/>
    <property type="evidence" value="ECO:0007669"/>
    <property type="project" value="UniProtKB-KW"/>
</dbReference>
<accession>A0AA51NE11</accession>
<dbReference type="EMBL" id="CP129971">
    <property type="protein sequence ID" value="WMN12190.1"/>
    <property type="molecule type" value="Genomic_DNA"/>
</dbReference>
<dbReference type="EC" id="2.4.-.-" evidence="2"/>
<organism evidence="2 3">
    <name type="scientific">Marivirga salinarum</name>
    <dbReference type="NCBI Taxonomy" id="3059078"/>
    <lineage>
        <taxon>Bacteria</taxon>
        <taxon>Pseudomonadati</taxon>
        <taxon>Bacteroidota</taxon>
        <taxon>Cytophagia</taxon>
        <taxon>Cytophagales</taxon>
        <taxon>Marivirgaceae</taxon>
        <taxon>Marivirga</taxon>
    </lineage>
</organism>
<dbReference type="InterPro" id="IPR001173">
    <property type="entry name" value="Glyco_trans_2-like"/>
</dbReference>
<dbReference type="Pfam" id="PF00535">
    <property type="entry name" value="Glycos_transf_2"/>
    <property type="match status" value="1"/>
</dbReference>
<dbReference type="CDD" id="cd00761">
    <property type="entry name" value="Glyco_tranf_GTA_type"/>
    <property type="match status" value="1"/>
</dbReference>